<protein>
    <submittedName>
        <fullName evidence="1">Uncharacterized protein</fullName>
    </submittedName>
</protein>
<dbReference type="Proteomes" id="UP001387447">
    <property type="component" value="Unassembled WGS sequence"/>
</dbReference>
<dbReference type="RefSeq" id="WP_008053128.1">
    <property type="nucleotide sequence ID" value="NZ_JBBWYZ010000010.1"/>
</dbReference>
<keyword evidence="2" id="KW-1185">Reference proteome</keyword>
<reference evidence="1 2" key="1">
    <citation type="journal article" date="2024" name="Front. Microbiol.">
        <title>Transcriptomic insights into the dominance of two phototrophs throughout the water column of a tropical hypersaline-alkaline crater lake (Dziani Dzaha, Mayotte).</title>
        <authorList>
            <person name="Duperron S."/>
            <person name="Halary S."/>
            <person name="Bouly J.-P."/>
            <person name="Roussel T."/>
            <person name="Hugoni M."/>
            <person name="Bruto M."/>
            <person name="Oger P."/>
            <person name="Duval C."/>
            <person name="Woo A."/>
            <person name="Jezequiel D."/>
            <person name="Ader M."/>
            <person name="Leboulanger C."/>
            <person name="Agogue H."/>
            <person name="Grossi V."/>
            <person name="Trousselier M."/>
            <person name="Bernard C."/>
        </authorList>
    </citation>
    <scope>NUCLEOTIDE SEQUENCE [LARGE SCALE GENOMIC DNA]</scope>
    <source>
        <strain evidence="1 2">PMC 851.14</strain>
    </source>
</reference>
<gene>
    <name evidence="1" type="ORF">AAEJ74_13040</name>
</gene>
<sequence>MILMSAWDWNLIEVSINCISSGDRLSSRYIYYFNASSVTATADPRYGLPQYRGDIRTLPDY</sequence>
<evidence type="ECO:0000313" key="1">
    <source>
        <dbReference type="EMBL" id="MEK9512583.1"/>
    </source>
</evidence>
<comment type="caution">
    <text evidence="1">The sequence shown here is derived from an EMBL/GenBank/DDBJ whole genome shotgun (WGS) entry which is preliminary data.</text>
</comment>
<proteinExistence type="predicted"/>
<name>A0ABU9EKX9_LIMFS</name>
<evidence type="ECO:0000313" key="2">
    <source>
        <dbReference type="Proteomes" id="UP001387447"/>
    </source>
</evidence>
<accession>A0ABU9EKX9</accession>
<dbReference type="EMBL" id="JBBWYZ010000010">
    <property type="protein sequence ID" value="MEK9512583.1"/>
    <property type="molecule type" value="Genomic_DNA"/>
</dbReference>
<organism evidence="1 2">
    <name type="scientific">Limnospira fusiformis PMC 851.14</name>
    <dbReference type="NCBI Taxonomy" id="2219512"/>
    <lineage>
        <taxon>Bacteria</taxon>
        <taxon>Bacillati</taxon>
        <taxon>Cyanobacteriota</taxon>
        <taxon>Cyanophyceae</taxon>
        <taxon>Oscillatoriophycideae</taxon>
        <taxon>Oscillatoriales</taxon>
        <taxon>Sirenicapillariaceae</taxon>
        <taxon>Limnospira</taxon>
    </lineage>
</organism>